<reference evidence="1 2" key="1">
    <citation type="submission" date="2024-06" db="EMBL/GenBank/DDBJ databases">
        <authorList>
            <person name="Li F."/>
        </authorList>
    </citation>
    <scope>NUCLEOTIDE SEQUENCE [LARGE SCALE GENOMIC DNA]</scope>
    <source>
        <strain evidence="1 2">GXAS 311</strain>
    </source>
</reference>
<protein>
    <submittedName>
        <fullName evidence="1">Thioesterase family protein</fullName>
    </submittedName>
</protein>
<organism evidence="1 2">
    <name type="scientific">Aliikangiella maris</name>
    <dbReference type="NCBI Taxonomy" id="3162458"/>
    <lineage>
        <taxon>Bacteria</taxon>
        <taxon>Pseudomonadati</taxon>
        <taxon>Pseudomonadota</taxon>
        <taxon>Gammaproteobacteria</taxon>
        <taxon>Oceanospirillales</taxon>
        <taxon>Pleioneaceae</taxon>
        <taxon>Aliikangiella</taxon>
    </lineage>
</organism>
<dbReference type="InterPro" id="IPR029069">
    <property type="entry name" value="HotDog_dom_sf"/>
</dbReference>
<gene>
    <name evidence="1" type="ORF">ABVT43_09605</name>
</gene>
<evidence type="ECO:0000313" key="1">
    <source>
        <dbReference type="EMBL" id="MET1255380.1"/>
    </source>
</evidence>
<name>A0ABV2BTV7_9GAMM</name>
<dbReference type="RefSeq" id="WP_353895965.1">
    <property type="nucleotide sequence ID" value="NZ_JBEVCJ010000009.1"/>
</dbReference>
<proteinExistence type="predicted"/>
<dbReference type="SUPFAM" id="SSF54637">
    <property type="entry name" value="Thioesterase/thiol ester dehydrase-isomerase"/>
    <property type="match status" value="2"/>
</dbReference>
<accession>A0ABV2BTV7</accession>
<sequence length="341" mass="39991">MNKLLEAEVIDSKVFETLLSRDNVKTFQMYPRFEGCNINTYIGFKHVMYLSEEAVIQYYREHGVIPRRLYEDHGICFDLVDHNIRILHGLKLDDLVDIEVQPKKTENKEMVFAFRMFVDRDGKKIKAATGTIAVMFKQHDGVTDFEQAPDFVQPFIVSKLDRTGRFQAPREPLFDPSAGRGEVNPDDSLISQVYKPEDNVFVWKWHIPYIYCHYTKFMQMSGYVRIMEEVADLFWADRGISIYTYLDTRQWIPVVPSAKITMLQDAIMEETIYTVFRMDYIFRESTYTHIMDCYVERDGNLVHVATGEISHGYAKNVSRKEWKLVTFDDVTMDALNNVNKK</sequence>
<evidence type="ECO:0000313" key="2">
    <source>
        <dbReference type="Proteomes" id="UP001548189"/>
    </source>
</evidence>
<dbReference type="EMBL" id="JBEVCJ010000009">
    <property type="protein sequence ID" value="MET1255380.1"/>
    <property type="molecule type" value="Genomic_DNA"/>
</dbReference>
<dbReference type="Proteomes" id="UP001548189">
    <property type="component" value="Unassembled WGS sequence"/>
</dbReference>
<keyword evidence="2" id="KW-1185">Reference proteome</keyword>
<dbReference type="Gene3D" id="3.10.129.10">
    <property type="entry name" value="Hotdog Thioesterase"/>
    <property type="match status" value="2"/>
</dbReference>
<comment type="caution">
    <text evidence="1">The sequence shown here is derived from an EMBL/GenBank/DDBJ whole genome shotgun (WGS) entry which is preliminary data.</text>
</comment>
<dbReference type="Pfam" id="PF13279">
    <property type="entry name" value="4HBT_2"/>
    <property type="match status" value="2"/>
</dbReference>